<dbReference type="Proteomes" id="UP001055149">
    <property type="component" value="Unassembled WGS sequence"/>
</dbReference>
<feature type="domain" description="HTH cro/C1-type" evidence="1">
    <location>
        <begin position="79"/>
        <end position="112"/>
    </location>
</feature>
<evidence type="ECO:0000313" key="3">
    <source>
        <dbReference type="Proteomes" id="UP001055149"/>
    </source>
</evidence>
<keyword evidence="3" id="KW-1185">Reference proteome</keyword>
<accession>A0ABQ5JJ72</accession>
<organism evidence="2 3">
    <name type="scientific">Ligilactobacillus pabuli</name>
    <dbReference type="NCBI Taxonomy" id="2886039"/>
    <lineage>
        <taxon>Bacteria</taxon>
        <taxon>Bacillati</taxon>
        <taxon>Bacillota</taxon>
        <taxon>Bacilli</taxon>
        <taxon>Lactobacillales</taxon>
        <taxon>Lactobacillaceae</taxon>
        <taxon>Ligilactobacillus</taxon>
    </lineage>
</organism>
<name>A0ABQ5JJ72_9LACO</name>
<dbReference type="SUPFAM" id="SSF47413">
    <property type="entry name" value="lambda repressor-like DNA-binding domains"/>
    <property type="match status" value="1"/>
</dbReference>
<protein>
    <recommendedName>
        <fullName evidence="1">HTH cro/C1-type domain-containing protein</fullName>
    </recommendedName>
</protein>
<dbReference type="Gene3D" id="1.10.260.40">
    <property type="entry name" value="lambda repressor-like DNA-binding domains"/>
    <property type="match status" value="1"/>
</dbReference>
<dbReference type="PROSITE" id="PS50943">
    <property type="entry name" value="HTH_CROC1"/>
    <property type="match status" value="1"/>
</dbReference>
<dbReference type="EMBL" id="BQXH01000007">
    <property type="protein sequence ID" value="GKS81317.1"/>
    <property type="molecule type" value="Genomic_DNA"/>
</dbReference>
<dbReference type="RefSeq" id="WP_244055072.1">
    <property type="nucleotide sequence ID" value="NZ_BQXH01000007.1"/>
</dbReference>
<reference evidence="2" key="1">
    <citation type="journal article" date="2022" name="Int. J. Syst. Evol. Microbiol.">
        <title>A novel species of lactic acid bacteria, Ligilactobacillus pabuli sp. nov., isolated from alfalfa silage.</title>
        <authorList>
            <person name="Tohno M."/>
            <person name="Tanizawa Y."/>
            <person name="Sawada H."/>
            <person name="Sakamoto M."/>
            <person name="Ohkuma M."/>
            <person name="Kobayashi H."/>
        </authorList>
    </citation>
    <scope>NUCLEOTIDE SEQUENCE</scope>
    <source>
        <strain evidence="2">AF129</strain>
    </source>
</reference>
<dbReference type="Pfam" id="PF01381">
    <property type="entry name" value="HTH_3"/>
    <property type="match status" value="1"/>
</dbReference>
<comment type="caution">
    <text evidence="2">The sequence shown here is derived from an EMBL/GenBank/DDBJ whole genome shotgun (WGS) entry which is preliminary data.</text>
</comment>
<evidence type="ECO:0000259" key="1">
    <source>
        <dbReference type="PROSITE" id="PS50943"/>
    </source>
</evidence>
<dbReference type="InterPro" id="IPR010982">
    <property type="entry name" value="Lambda_DNA-bd_dom_sf"/>
</dbReference>
<sequence>MVKKRKFYNPELETTELYTEVWRPELVTVKDVTDLLVINHYWQDSDGELWGDFTDPMENVREAFDAYRERQDYLKPVEIKKIRHDLGMTVREFADFIGIGSSTLTQIENNKRLQVKYQENLFRFVKNRYENGEKLRQNKNKTEENKLTGILSDSPYQVDHYEYETENNYKDSRMFDQSNKLGDAV</sequence>
<proteinExistence type="predicted"/>
<gene>
    <name evidence="2" type="ORF">LPAF129_10030</name>
</gene>
<evidence type="ECO:0000313" key="2">
    <source>
        <dbReference type="EMBL" id="GKS81317.1"/>
    </source>
</evidence>
<dbReference type="InterPro" id="IPR001387">
    <property type="entry name" value="Cro/C1-type_HTH"/>
</dbReference>
<dbReference type="CDD" id="cd00093">
    <property type="entry name" value="HTH_XRE"/>
    <property type="match status" value="1"/>
</dbReference>